<dbReference type="AlphaFoldDB" id="A0A3A6QHQ1"/>
<reference evidence="6 7" key="1">
    <citation type="submission" date="2018-08" db="EMBL/GenBank/DDBJ databases">
        <title>Vibrio isolated from the Eastern China Marginal Seas.</title>
        <authorList>
            <person name="Li Y."/>
        </authorList>
    </citation>
    <scope>NUCLEOTIDE SEQUENCE [LARGE SCALE GENOMIC DNA]</scope>
    <source>
        <strain evidence="6 7">BEI233</strain>
    </source>
</reference>
<keyword evidence="3" id="KW-0378">Hydrolase</keyword>
<name>A0A3A6QHQ1_9VIBR</name>
<dbReference type="Gene3D" id="3.90.1720.10">
    <property type="entry name" value="endopeptidase domain like (from Nostoc punctiforme)"/>
    <property type="match status" value="1"/>
</dbReference>
<keyword evidence="2" id="KW-0645">Protease</keyword>
<comment type="similarity">
    <text evidence="1">Belongs to the peptidase C40 family.</text>
</comment>
<feature type="domain" description="NlpC/P60" evidence="5">
    <location>
        <begin position="1"/>
        <end position="127"/>
    </location>
</feature>
<dbReference type="PANTHER" id="PTHR47053">
    <property type="entry name" value="MUREIN DD-ENDOPEPTIDASE MEPH-RELATED"/>
    <property type="match status" value="1"/>
</dbReference>
<evidence type="ECO:0000256" key="1">
    <source>
        <dbReference type="ARBA" id="ARBA00007074"/>
    </source>
</evidence>
<protein>
    <submittedName>
        <fullName evidence="6">NlpC/P60 family protein</fullName>
    </submittedName>
</protein>
<dbReference type="GO" id="GO:0008234">
    <property type="term" value="F:cysteine-type peptidase activity"/>
    <property type="evidence" value="ECO:0007669"/>
    <property type="project" value="UniProtKB-KW"/>
</dbReference>
<dbReference type="PANTHER" id="PTHR47053:SF1">
    <property type="entry name" value="MUREIN DD-ENDOPEPTIDASE MEPH-RELATED"/>
    <property type="match status" value="1"/>
</dbReference>
<evidence type="ECO:0000313" key="7">
    <source>
        <dbReference type="Proteomes" id="UP000273252"/>
    </source>
</evidence>
<dbReference type="Proteomes" id="UP000273252">
    <property type="component" value="Unassembled WGS sequence"/>
</dbReference>
<gene>
    <name evidence="6" type="ORF">DZ860_09275</name>
</gene>
<keyword evidence="7" id="KW-1185">Reference proteome</keyword>
<dbReference type="InterPro" id="IPR051202">
    <property type="entry name" value="Peptidase_C40"/>
</dbReference>
<dbReference type="InterPro" id="IPR000064">
    <property type="entry name" value="NLP_P60_dom"/>
</dbReference>
<evidence type="ECO:0000259" key="5">
    <source>
        <dbReference type="PROSITE" id="PS51935"/>
    </source>
</evidence>
<evidence type="ECO:0000256" key="3">
    <source>
        <dbReference type="ARBA" id="ARBA00022801"/>
    </source>
</evidence>
<evidence type="ECO:0000256" key="4">
    <source>
        <dbReference type="ARBA" id="ARBA00022807"/>
    </source>
</evidence>
<dbReference type="InterPro" id="IPR038765">
    <property type="entry name" value="Papain-like_cys_pep_sf"/>
</dbReference>
<proteinExistence type="inferred from homology"/>
<dbReference type="Pfam" id="PF00877">
    <property type="entry name" value="NLPC_P60"/>
    <property type="match status" value="1"/>
</dbReference>
<dbReference type="GO" id="GO:0006508">
    <property type="term" value="P:proteolysis"/>
    <property type="evidence" value="ECO:0007669"/>
    <property type="project" value="UniProtKB-KW"/>
</dbReference>
<dbReference type="OrthoDB" id="9807055at2"/>
<evidence type="ECO:0000256" key="2">
    <source>
        <dbReference type="ARBA" id="ARBA00022670"/>
    </source>
</evidence>
<dbReference type="EMBL" id="QVMU01000006">
    <property type="protein sequence ID" value="RJX72055.1"/>
    <property type="molecule type" value="Genomic_DNA"/>
</dbReference>
<organism evidence="6 7">
    <name type="scientific">Vibrio sinensis</name>
    <dbReference type="NCBI Taxonomy" id="2302434"/>
    <lineage>
        <taxon>Bacteria</taxon>
        <taxon>Pseudomonadati</taxon>
        <taxon>Pseudomonadota</taxon>
        <taxon>Gammaproteobacteria</taxon>
        <taxon>Vibrionales</taxon>
        <taxon>Vibrionaceae</taxon>
        <taxon>Vibrio</taxon>
    </lineage>
</organism>
<accession>A0A3A6QHQ1</accession>
<dbReference type="PROSITE" id="PS51935">
    <property type="entry name" value="NLPC_P60"/>
    <property type="match status" value="1"/>
</dbReference>
<dbReference type="SUPFAM" id="SSF54001">
    <property type="entry name" value="Cysteine proteinases"/>
    <property type="match status" value="1"/>
</dbReference>
<keyword evidence="4" id="KW-0788">Thiol protease</keyword>
<comment type="caution">
    <text evidence="6">The sequence shown here is derived from an EMBL/GenBank/DDBJ whole genome shotgun (WGS) entry which is preliminary data.</text>
</comment>
<sequence length="127" mass="14318">MINFARQYLGTDYVWGGTTPRQGFDCSGYIQYVYHKFNIKIPRTTAHYPSLYGNKVSINDAQVGDLIIFTGTNPKIRKPGHAGIITKVGDGKLSFIHSSSSKKHFGVSETDYYKSGYPKRFLTVVRM</sequence>
<evidence type="ECO:0000313" key="6">
    <source>
        <dbReference type="EMBL" id="RJX72055.1"/>
    </source>
</evidence>